<keyword evidence="1" id="KW-0472">Membrane</keyword>
<keyword evidence="1" id="KW-0812">Transmembrane</keyword>
<feature type="transmembrane region" description="Helical" evidence="1">
    <location>
        <begin position="328"/>
        <end position="350"/>
    </location>
</feature>
<feature type="signal peptide" evidence="2">
    <location>
        <begin position="1"/>
        <end position="19"/>
    </location>
</feature>
<evidence type="ECO:0008006" key="5">
    <source>
        <dbReference type="Google" id="ProtNLM"/>
    </source>
</evidence>
<dbReference type="Proteomes" id="UP000239002">
    <property type="component" value="Unassembled WGS sequence"/>
</dbReference>
<keyword evidence="1" id="KW-1133">Transmembrane helix</keyword>
<keyword evidence="4" id="KW-1185">Reference proteome</keyword>
<evidence type="ECO:0000313" key="4">
    <source>
        <dbReference type="Proteomes" id="UP000239002"/>
    </source>
</evidence>
<feature type="transmembrane region" description="Helical" evidence="1">
    <location>
        <begin position="154"/>
        <end position="172"/>
    </location>
</feature>
<evidence type="ECO:0000313" key="3">
    <source>
        <dbReference type="EMBL" id="PPK96456.1"/>
    </source>
</evidence>
<protein>
    <recommendedName>
        <fullName evidence="5">Oxygen tolerance protein BatD</fullName>
    </recommendedName>
</protein>
<evidence type="ECO:0000256" key="1">
    <source>
        <dbReference type="SAM" id="Phobius"/>
    </source>
</evidence>
<dbReference type="EMBL" id="PTJE01000001">
    <property type="protein sequence ID" value="PPK96456.1"/>
    <property type="molecule type" value="Genomic_DNA"/>
</dbReference>
<evidence type="ECO:0000256" key="2">
    <source>
        <dbReference type="SAM" id="SignalP"/>
    </source>
</evidence>
<keyword evidence="2" id="KW-0732">Signal</keyword>
<dbReference type="AlphaFoldDB" id="A0A2S6IQS0"/>
<accession>A0A2S6IQS0</accession>
<sequence>MIKKLVYILFLLCVAITTAQTQDKTEVSTTVDRDLIKIGEEVKLGISVDADLGDLIIFPEQQTMGALEVLQSYPVDSLRIADKIRLFKQYGVTQFDSGDYWVPRLEILKNDRRLKSDSILISVREVEVDTTKQGMFPIKGYVDIEDKSTASYGWMWWLLLLIPVIIAVVLLTRKREEKTYEETLQPYEWTKYRLKLLDEGSYLDNRQWKEYYTELTYIIRRYIDSKVYGHTLESTTGQLIKELKIAMSEKGMHITDKTQSRLEEILQKADLVKFATASGDAISAKEDRQRTMEIINNIHQVLPPPTEEELMQDARYRRKQEIKKRTRNILIGVGIGIVALAIAMGIWSYVIGFDNVKDKVFGNAQRDLIEQTWLTSDYGMPPVQLNSPDILVRQDTTSLGDQFKLMSTSIDQFATGDISDDFYVGVITFTLKGDGFKEDDQLPPAVVRDNMTKVLDGLGATDILMLEDEVEINGVKGVSLDGTYKLDDKDYQYEILMMANKIGIDQIIISNLKDDEENRDREYGRILRERVRSSITFPSFDDGKKKEKE</sequence>
<proteinExistence type="predicted"/>
<name>A0A2S6IQS0_9FLAO</name>
<feature type="chain" id="PRO_5018314976" description="Oxygen tolerance protein BatD" evidence="2">
    <location>
        <begin position="20"/>
        <end position="549"/>
    </location>
</feature>
<organism evidence="3 4">
    <name type="scientific">Nonlabens xylanidelens</name>
    <dbReference type="NCBI Taxonomy" id="191564"/>
    <lineage>
        <taxon>Bacteria</taxon>
        <taxon>Pseudomonadati</taxon>
        <taxon>Bacteroidota</taxon>
        <taxon>Flavobacteriia</taxon>
        <taxon>Flavobacteriales</taxon>
        <taxon>Flavobacteriaceae</taxon>
        <taxon>Nonlabens</taxon>
    </lineage>
</organism>
<dbReference type="OrthoDB" id="9807384at2"/>
<gene>
    <name evidence="3" type="ORF">LY01_00276</name>
</gene>
<reference evidence="3 4" key="1">
    <citation type="submission" date="2018-02" db="EMBL/GenBank/DDBJ databases">
        <title>Genomic Encyclopedia of Archaeal and Bacterial Type Strains, Phase II (KMG-II): from individual species to whole genera.</title>
        <authorList>
            <person name="Goeker M."/>
        </authorList>
    </citation>
    <scope>NUCLEOTIDE SEQUENCE [LARGE SCALE GENOMIC DNA]</scope>
    <source>
        <strain evidence="3 4">DSM 16809</strain>
    </source>
</reference>
<dbReference type="RefSeq" id="WP_104514016.1">
    <property type="nucleotide sequence ID" value="NZ_MQVW01000022.1"/>
</dbReference>
<comment type="caution">
    <text evidence="3">The sequence shown here is derived from an EMBL/GenBank/DDBJ whole genome shotgun (WGS) entry which is preliminary data.</text>
</comment>